<feature type="transmembrane region" description="Helical" evidence="1">
    <location>
        <begin position="45"/>
        <end position="63"/>
    </location>
</feature>
<keyword evidence="1" id="KW-1133">Transmembrane helix</keyword>
<organism evidence="2 3">
    <name type="scientific">Stephania cephalantha</name>
    <dbReference type="NCBI Taxonomy" id="152367"/>
    <lineage>
        <taxon>Eukaryota</taxon>
        <taxon>Viridiplantae</taxon>
        <taxon>Streptophyta</taxon>
        <taxon>Embryophyta</taxon>
        <taxon>Tracheophyta</taxon>
        <taxon>Spermatophyta</taxon>
        <taxon>Magnoliopsida</taxon>
        <taxon>Ranunculales</taxon>
        <taxon>Menispermaceae</taxon>
        <taxon>Menispermoideae</taxon>
        <taxon>Cissampelideae</taxon>
        <taxon>Stephania</taxon>
    </lineage>
</organism>
<keyword evidence="3" id="KW-1185">Reference proteome</keyword>
<comment type="caution">
    <text evidence="2">The sequence shown here is derived from an EMBL/GenBank/DDBJ whole genome shotgun (WGS) entry which is preliminary data.</text>
</comment>
<dbReference type="AlphaFoldDB" id="A0AAP0JVG5"/>
<keyword evidence="1" id="KW-0472">Membrane</keyword>
<name>A0AAP0JVG5_9MAGN</name>
<sequence>MSRPKTQVCLALPRLYDPDPVAPALGGLGLLGHLSIVSFDTHFSLYFHFYSLIFMHSIQLYFYPHDF</sequence>
<feature type="transmembrane region" description="Helical" evidence="1">
    <location>
        <begin position="21"/>
        <end position="39"/>
    </location>
</feature>
<evidence type="ECO:0000313" key="3">
    <source>
        <dbReference type="Proteomes" id="UP001419268"/>
    </source>
</evidence>
<dbReference type="Proteomes" id="UP001419268">
    <property type="component" value="Unassembled WGS sequence"/>
</dbReference>
<reference evidence="2 3" key="1">
    <citation type="submission" date="2024-01" db="EMBL/GenBank/DDBJ databases">
        <title>Genome assemblies of Stephania.</title>
        <authorList>
            <person name="Yang L."/>
        </authorList>
    </citation>
    <scope>NUCLEOTIDE SEQUENCE [LARGE SCALE GENOMIC DNA]</scope>
    <source>
        <strain evidence="2">JXDWG</strain>
        <tissue evidence="2">Leaf</tissue>
    </source>
</reference>
<accession>A0AAP0JVG5</accession>
<keyword evidence="1" id="KW-0812">Transmembrane</keyword>
<protein>
    <submittedName>
        <fullName evidence="2">Uncharacterized protein</fullName>
    </submittedName>
</protein>
<dbReference type="EMBL" id="JBBNAG010000004">
    <property type="protein sequence ID" value="KAK9140776.1"/>
    <property type="molecule type" value="Genomic_DNA"/>
</dbReference>
<proteinExistence type="predicted"/>
<gene>
    <name evidence="2" type="ORF">Scep_010457</name>
</gene>
<evidence type="ECO:0000256" key="1">
    <source>
        <dbReference type="SAM" id="Phobius"/>
    </source>
</evidence>
<evidence type="ECO:0000313" key="2">
    <source>
        <dbReference type="EMBL" id="KAK9140776.1"/>
    </source>
</evidence>